<evidence type="ECO:0000256" key="3">
    <source>
        <dbReference type="ARBA" id="ARBA00022729"/>
    </source>
</evidence>
<evidence type="ECO:0000256" key="4">
    <source>
        <dbReference type="ARBA" id="ARBA00023157"/>
    </source>
</evidence>
<feature type="chain" id="PRO_5042973791" description="Rapid ALkalinization Factor" evidence="5">
    <location>
        <begin position="25"/>
        <end position="149"/>
    </location>
</feature>
<evidence type="ECO:0000256" key="5">
    <source>
        <dbReference type="SAM" id="SignalP"/>
    </source>
</evidence>
<dbReference type="GO" id="GO:0005179">
    <property type="term" value="F:hormone activity"/>
    <property type="evidence" value="ECO:0007669"/>
    <property type="project" value="UniProtKB-KW"/>
</dbReference>
<dbReference type="AlphaFoldDB" id="A0AAP0EEB9"/>
<keyword evidence="4" id="KW-1015">Disulfide bond</keyword>
<gene>
    <name evidence="6" type="ORF">Scep_028319</name>
</gene>
<keyword evidence="3 5" id="KW-0732">Signal</keyword>
<dbReference type="Pfam" id="PF05498">
    <property type="entry name" value="RALF"/>
    <property type="match status" value="1"/>
</dbReference>
<dbReference type="GO" id="GO:0019722">
    <property type="term" value="P:calcium-mediated signaling"/>
    <property type="evidence" value="ECO:0007669"/>
    <property type="project" value="TreeGrafter"/>
</dbReference>
<keyword evidence="7" id="KW-1185">Reference proteome</keyword>
<dbReference type="EMBL" id="JBBNAG010000012">
    <property type="protein sequence ID" value="KAK9089237.1"/>
    <property type="molecule type" value="Genomic_DNA"/>
</dbReference>
<evidence type="ECO:0000256" key="2">
    <source>
        <dbReference type="ARBA" id="ARBA00022702"/>
    </source>
</evidence>
<keyword evidence="2" id="KW-0372">Hormone</keyword>
<feature type="signal peptide" evidence="5">
    <location>
        <begin position="1"/>
        <end position="24"/>
    </location>
</feature>
<accession>A0AAP0EEB9</accession>
<comment type="similarity">
    <text evidence="1">Belongs to the plant rapid alkalinization factor (RALF) family.</text>
</comment>
<dbReference type="GO" id="GO:0009506">
    <property type="term" value="C:plasmodesma"/>
    <property type="evidence" value="ECO:0007669"/>
    <property type="project" value="TreeGrafter"/>
</dbReference>
<dbReference type="Proteomes" id="UP001419268">
    <property type="component" value="Unassembled WGS sequence"/>
</dbReference>
<reference evidence="6 7" key="1">
    <citation type="submission" date="2024-01" db="EMBL/GenBank/DDBJ databases">
        <title>Genome assemblies of Stephania.</title>
        <authorList>
            <person name="Yang L."/>
        </authorList>
    </citation>
    <scope>NUCLEOTIDE SEQUENCE [LARGE SCALE GENOMIC DNA]</scope>
    <source>
        <strain evidence="6">JXDWG</strain>
        <tissue evidence="6">Leaf</tissue>
    </source>
</reference>
<proteinExistence type="inferred from homology"/>
<dbReference type="PANTHER" id="PTHR33136">
    <property type="entry name" value="RAPID ALKALINIZATION FACTOR-LIKE"/>
    <property type="match status" value="1"/>
</dbReference>
<name>A0AAP0EEB9_9MAGN</name>
<evidence type="ECO:0000256" key="1">
    <source>
        <dbReference type="ARBA" id="ARBA00009178"/>
    </source>
</evidence>
<evidence type="ECO:0008006" key="8">
    <source>
        <dbReference type="Google" id="ProtNLM"/>
    </source>
</evidence>
<evidence type="ECO:0000313" key="6">
    <source>
        <dbReference type="EMBL" id="KAK9089237.1"/>
    </source>
</evidence>
<organism evidence="6 7">
    <name type="scientific">Stephania cephalantha</name>
    <dbReference type="NCBI Taxonomy" id="152367"/>
    <lineage>
        <taxon>Eukaryota</taxon>
        <taxon>Viridiplantae</taxon>
        <taxon>Streptophyta</taxon>
        <taxon>Embryophyta</taxon>
        <taxon>Tracheophyta</taxon>
        <taxon>Spermatophyta</taxon>
        <taxon>Magnoliopsida</taxon>
        <taxon>Ranunculales</taxon>
        <taxon>Menispermaceae</taxon>
        <taxon>Menispermoideae</taxon>
        <taxon>Cissampelideae</taxon>
        <taxon>Stephania</taxon>
    </lineage>
</organism>
<evidence type="ECO:0000313" key="7">
    <source>
        <dbReference type="Proteomes" id="UP001419268"/>
    </source>
</evidence>
<dbReference type="PANTHER" id="PTHR33136:SF89">
    <property type="entry name" value="PROTEIN RALF-LIKE 19"/>
    <property type="match status" value="1"/>
</dbReference>
<protein>
    <recommendedName>
        <fullName evidence="8">Rapid ALkalinization Factor</fullName>
    </recommendedName>
</protein>
<comment type="caution">
    <text evidence="6">The sequence shown here is derived from an EMBL/GenBank/DDBJ whole genome shotgun (WGS) entry which is preliminary data.</text>
</comment>
<dbReference type="InterPro" id="IPR008801">
    <property type="entry name" value="RALF"/>
</dbReference>
<sequence>MAQLLHLLTLLLISATIIVESSFASTLVDAGWGLSHITGGTPGARTCNGVVGGCIGEDVEDEFVVGLEGEDVRRSLAGRPRYISYNALKRNQVPCNRRGHSYYGCGKASQANPYRREKLKRRGSIKHSEMIQMLYNHVWKSLYNHVKKM</sequence>